<protein>
    <submittedName>
        <fullName evidence="3">Uncharacterized protein</fullName>
    </submittedName>
</protein>
<organism evidence="3 4">
    <name type="scientific">Marchantia polymorpha</name>
    <name type="common">Common liverwort</name>
    <name type="synonym">Marchantia aquatica</name>
    <dbReference type="NCBI Taxonomy" id="3197"/>
    <lineage>
        <taxon>Eukaryota</taxon>
        <taxon>Viridiplantae</taxon>
        <taxon>Streptophyta</taxon>
        <taxon>Embryophyta</taxon>
        <taxon>Marchantiophyta</taxon>
        <taxon>Marchantiopsida</taxon>
        <taxon>Marchantiidae</taxon>
        <taxon>Marchantiales</taxon>
        <taxon>Marchantiaceae</taxon>
        <taxon>Marchantia</taxon>
    </lineage>
</organism>
<feature type="region of interest" description="Disordered" evidence="1">
    <location>
        <begin position="110"/>
        <end position="139"/>
    </location>
</feature>
<keyword evidence="4" id="KW-1185">Reference proteome</keyword>
<evidence type="ECO:0000256" key="2">
    <source>
        <dbReference type="SAM" id="Phobius"/>
    </source>
</evidence>
<keyword evidence="2" id="KW-1133">Transmembrane helix</keyword>
<evidence type="ECO:0000313" key="4">
    <source>
        <dbReference type="Proteomes" id="UP000244005"/>
    </source>
</evidence>
<dbReference type="EMBL" id="KZ772867">
    <property type="protein sequence ID" value="PTQ27415.1"/>
    <property type="molecule type" value="Genomic_DNA"/>
</dbReference>
<feature type="transmembrane region" description="Helical" evidence="2">
    <location>
        <begin position="37"/>
        <end position="58"/>
    </location>
</feature>
<accession>A0A2R6W0M9</accession>
<evidence type="ECO:0000256" key="1">
    <source>
        <dbReference type="SAM" id="MobiDB-lite"/>
    </source>
</evidence>
<sequence length="163" mass="18460">MTTESLPLTVLLQLVCSLKYSRRIRLLHLMNLTSPLDLLNLCFSMFLLGTLCLIFSIMELMMKRLSLAFPLVTRLTSSAMLHLFVRNSGQSLALRIEHRLNLRLNSQNTPYPAVEDESPTRSLQHSGRESIRGKQSVMHRRDSSVGSRHVAALVHDLSIALHI</sequence>
<keyword evidence="2" id="KW-0812">Transmembrane</keyword>
<dbReference type="Proteomes" id="UP000244005">
    <property type="component" value="Unassembled WGS sequence"/>
</dbReference>
<dbReference type="AlphaFoldDB" id="A0A2R6W0M9"/>
<keyword evidence="2" id="KW-0472">Membrane</keyword>
<dbReference type="Gramene" id="Mp7g06870.1">
    <property type="protein sequence ID" value="Mp7g06870.1.cds1"/>
    <property type="gene ID" value="Mp7g06870"/>
</dbReference>
<reference evidence="4" key="1">
    <citation type="journal article" date="2017" name="Cell">
        <title>Insights into land plant evolution garnered from the Marchantia polymorpha genome.</title>
        <authorList>
            <person name="Bowman J.L."/>
            <person name="Kohchi T."/>
            <person name="Yamato K.T."/>
            <person name="Jenkins J."/>
            <person name="Shu S."/>
            <person name="Ishizaki K."/>
            <person name="Yamaoka S."/>
            <person name="Nishihama R."/>
            <person name="Nakamura Y."/>
            <person name="Berger F."/>
            <person name="Adam C."/>
            <person name="Aki S.S."/>
            <person name="Althoff F."/>
            <person name="Araki T."/>
            <person name="Arteaga-Vazquez M.A."/>
            <person name="Balasubrmanian S."/>
            <person name="Barry K."/>
            <person name="Bauer D."/>
            <person name="Boehm C.R."/>
            <person name="Briginshaw L."/>
            <person name="Caballero-Perez J."/>
            <person name="Catarino B."/>
            <person name="Chen F."/>
            <person name="Chiyoda S."/>
            <person name="Chovatia M."/>
            <person name="Davies K.M."/>
            <person name="Delmans M."/>
            <person name="Demura T."/>
            <person name="Dierschke T."/>
            <person name="Dolan L."/>
            <person name="Dorantes-Acosta A.E."/>
            <person name="Eklund D.M."/>
            <person name="Florent S.N."/>
            <person name="Flores-Sandoval E."/>
            <person name="Fujiyama A."/>
            <person name="Fukuzawa H."/>
            <person name="Galik B."/>
            <person name="Grimanelli D."/>
            <person name="Grimwood J."/>
            <person name="Grossniklaus U."/>
            <person name="Hamada T."/>
            <person name="Haseloff J."/>
            <person name="Hetherington A.J."/>
            <person name="Higo A."/>
            <person name="Hirakawa Y."/>
            <person name="Hundley H.N."/>
            <person name="Ikeda Y."/>
            <person name="Inoue K."/>
            <person name="Inoue S.I."/>
            <person name="Ishida S."/>
            <person name="Jia Q."/>
            <person name="Kakita M."/>
            <person name="Kanazawa T."/>
            <person name="Kawai Y."/>
            <person name="Kawashima T."/>
            <person name="Kennedy M."/>
            <person name="Kinose K."/>
            <person name="Kinoshita T."/>
            <person name="Kohara Y."/>
            <person name="Koide E."/>
            <person name="Komatsu K."/>
            <person name="Kopischke S."/>
            <person name="Kubo M."/>
            <person name="Kyozuka J."/>
            <person name="Lagercrantz U."/>
            <person name="Lin S.S."/>
            <person name="Lindquist E."/>
            <person name="Lipzen A.M."/>
            <person name="Lu C.W."/>
            <person name="De Luna E."/>
            <person name="Martienssen R.A."/>
            <person name="Minamino N."/>
            <person name="Mizutani M."/>
            <person name="Mizutani M."/>
            <person name="Mochizuki N."/>
            <person name="Monte I."/>
            <person name="Mosher R."/>
            <person name="Nagasaki H."/>
            <person name="Nakagami H."/>
            <person name="Naramoto S."/>
            <person name="Nishitani K."/>
            <person name="Ohtani M."/>
            <person name="Okamoto T."/>
            <person name="Okumura M."/>
            <person name="Phillips J."/>
            <person name="Pollak B."/>
            <person name="Reinders A."/>
            <person name="Rovekamp M."/>
            <person name="Sano R."/>
            <person name="Sawa S."/>
            <person name="Schmid M.W."/>
            <person name="Shirakawa M."/>
            <person name="Solano R."/>
            <person name="Spunde A."/>
            <person name="Suetsugu N."/>
            <person name="Sugano S."/>
            <person name="Sugiyama A."/>
            <person name="Sun R."/>
            <person name="Suzuki Y."/>
            <person name="Takenaka M."/>
            <person name="Takezawa D."/>
            <person name="Tomogane H."/>
            <person name="Tsuzuki M."/>
            <person name="Ueda T."/>
            <person name="Umeda M."/>
            <person name="Ward J.M."/>
            <person name="Watanabe Y."/>
            <person name="Yazaki K."/>
            <person name="Yokoyama R."/>
            <person name="Yoshitake Y."/>
            <person name="Yotsui I."/>
            <person name="Zachgo S."/>
            <person name="Schmutz J."/>
        </authorList>
    </citation>
    <scope>NUCLEOTIDE SEQUENCE [LARGE SCALE GENOMIC DNA]</scope>
    <source>
        <strain evidence="4">Tak-1</strain>
    </source>
</reference>
<name>A0A2R6W0M9_MARPO</name>
<evidence type="ECO:0000313" key="3">
    <source>
        <dbReference type="EMBL" id="PTQ27415.1"/>
    </source>
</evidence>
<gene>
    <name evidence="3" type="ORF">MARPO_0199s0005</name>
</gene>
<proteinExistence type="predicted"/>